<dbReference type="PDB" id="7XTN">
    <property type="method" value="X-ray"/>
    <property type="resolution" value="1.15 A"/>
    <property type="chains" value="A/B=458-606"/>
</dbReference>
<dbReference type="InterPro" id="IPR057279">
    <property type="entry name" value="MGAT4"/>
</dbReference>
<dbReference type="KEGG" id="bman:114246158"/>
<comment type="pathway">
    <text evidence="1">Protein modification; protein glycosylation.</text>
</comment>
<keyword evidence="7" id="KW-1185">Reference proteome</keyword>
<evidence type="ECO:0000313" key="7">
    <source>
        <dbReference type="Proteomes" id="UP000504629"/>
    </source>
</evidence>
<evidence type="ECO:0007829" key="10">
    <source>
        <dbReference type="PDB" id="7XTN"/>
    </source>
</evidence>
<dbReference type="GO" id="GO:0005795">
    <property type="term" value="C:Golgi stack"/>
    <property type="evidence" value="ECO:0007669"/>
    <property type="project" value="TreeGrafter"/>
</dbReference>
<feature type="binding site" evidence="10">
    <location>
        <position position="590"/>
    </location>
    <ligand>
        <name>N-acetyl-D-glucosamine</name>
        <dbReference type="ChEBI" id="CHEBI:506227"/>
    </ligand>
</feature>
<evidence type="ECO:0000256" key="1">
    <source>
        <dbReference type="ARBA" id="ARBA00004922"/>
    </source>
</evidence>
<reference evidence="9 10" key="1">
    <citation type="journal article" date="2022" name="Glycobiology">
        <title>Crystal structure and sugar-binding ability of the C-terminal domain of N-acetylglucosaminyltransferase IV establish a new carbohydrate-binding module family.</title>
        <authorList>
            <person name="Oka N."/>
            <person name="Mori S."/>
            <person name="Ikegaya M."/>
            <person name="Park E.Y."/>
            <person name="Miyazaki T."/>
        </authorList>
    </citation>
    <scope>X-RAY CRYSTALLOGRAPHY (1.15 ANGSTROMS) OF 458-606</scope>
</reference>
<evidence type="ECO:0000256" key="2">
    <source>
        <dbReference type="ARBA" id="ARBA00022676"/>
    </source>
</evidence>
<sequence length="606" mass="70145">MIDIRRRLKYLVCAVVRICGGWCLNQRIRLCVFVMALMCAFFTILVLASASYYVCKRSLRECAATLGVHSPPDYSPSQRIVHAHSAQNESMAKKITSLEEKLNNFEVRYRVRHREVVSLLVKPVTYNFPKETAPYPPGYSEEAMNMIHNLTGTRVLNGLQPRYIHRMQLPFLVQILTHLLNDPFSLWPLYHLSGARHYMDFVIGIPTVKRDKQTYLFTTLTYLIKALSAEDKRSVVIVILVGEPDVTYILKLARQIEIMFPREISDGVIEILAPSPAYYPELEDLCPTLGDSPKRAMWRTKQNLDNIYLMAYAIGKGVYYLMLEDDVTTKKDFLPEMKGYIETTTEKTPHWIFIEFCQVGAIGKVFRTRDLLPFVTYSQIFYSNMPIDWLLESYLADRVCSIDKKSLCPAAAKKYKRLEKKSCAESKLRVRPRYKVSLFQHIGVYSSLQGKIQKVQDPQFGKVQSYFPHQNPPVQKITTTIEDYYQHSIQNAYEGIDFFWGKKPKKGDTLEFWYGRPLQIKRVTFRSGNAEHITDQFYNTVVEVLPAFGDNNFTTILHFDEFGLADGDVEEEFSLVKAIRLRVNADSKYWVILSEIYIQTPDEKKT</sequence>
<keyword evidence="9 10" id="KW-0002">3D-structure</keyword>
<evidence type="ECO:0000313" key="8">
    <source>
        <dbReference type="RefSeq" id="XP_028034372.1"/>
    </source>
</evidence>
<evidence type="ECO:0000259" key="5">
    <source>
        <dbReference type="Pfam" id="PF04666"/>
    </source>
</evidence>
<name>A0A6J2K041_BOMMA</name>
<dbReference type="Pfam" id="PF04666">
    <property type="entry name" value="MGAT4_cons"/>
    <property type="match status" value="1"/>
</dbReference>
<feature type="binding site" evidence="10">
    <location>
        <position position="535"/>
    </location>
    <ligand>
        <name>N-acetyl-D-glucosamine</name>
        <dbReference type="ChEBI" id="CHEBI:506227"/>
    </ligand>
</feature>
<gene>
    <name evidence="8" type="primary">LOC114246158</name>
</gene>
<evidence type="ECO:0007829" key="9">
    <source>
        <dbReference type="PDB" id="7XTM"/>
    </source>
</evidence>
<keyword evidence="4" id="KW-0812">Transmembrane</keyword>
<keyword evidence="4" id="KW-1133">Transmembrane helix</keyword>
<feature type="transmembrane region" description="Helical" evidence="4">
    <location>
        <begin position="30"/>
        <end position="54"/>
    </location>
</feature>
<dbReference type="AlphaFoldDB" id="A0A6J2K041"/>
<dbReference type="GO" id="GO:0008375">
    <property type="term" value="F:acetylglucosaminyltransferase activity"/>
    <property type="evidence" value="ECO:0007669"/>
    <property type="project" value="TreeGrafter"/>
</dbReference>
<dbReference type="PDB" id="7XTM">
    <property type="method" value="X-ray"/>
    <property type="resolution" value="1.47 A"/>
    <property type="chains" value="A/B=458-606"/>
</dbReference>
<dbReference type="InterPro" id="IPR006759">
    <property type="entry name" value="Glyco_transf_54"/>
</dbReference>
<evidence type="ECO:0000259" key="6">
    <source>
        <dbReference type="Pfam" id="PF23524"/>
    </source>
</evidence>
<reference evidence="8" key="2">
    <citation type="submission" date="2025-08" db="UniProtKB">
        <authorList>
            <consortium name="RefSeq"/>
        </authorList>
    </citation>
    <scope>IDENTIFICATION</scope>
    <source>
        <tissue evidence="8">Silk gland</tissue>
    </source>
</reference>
<dbReference type="PANTHER" id="PTHR12062:SF9">
    <property type="entry name" value="ALPHA-1,3-MANNOSYL-GLYCOPROTEIN 4-BETA-N-ACETYLGLUCOSAMINYLTRANSFERASE A, ISOFORM A"/>
    <property type="match status" value="1"/>
</dbReference>
<accession>A0A6J2K041</accession>
<evidence type="ECO:0000256" key="4">
    <source>
        <dbReference type="SAM" id="Phobius"/>
    </source>
</evidence>
<proteinExistence type="evidence at protein level"/>
<evidence type="ECO:0000256" key="3">
    <source>
        <dbReference type="ARBA" id="ARBA00022679"/>
    </source>
</evidence>
<keyword evidence="4" id="KW-0472">Membrane</keyword>
<dbReference type="OrthoDB" id="2016523at2759"/>
<dbReference type="RefSeq" id="XP_028034372.1">
    <property type="nucleotide sequence ID" value="XM_028178571.1"/>
</dbReference>
<dbReference type="Proteomes" id="UP000504629">
    <property type="component" value="Unplaced"/>
</dbReference>
<feature type="domain" description="MGAT4 conserved region" evidence="5">
    <location>
        <begin position="173"/>
        <end position="460"/>
    </location>
</feature>
<dbReference type="SMR" id="A0A6J2K041"/>
<dbReference type="Pfam" id="PF23524">
    <property type="entry name" value="MGAT4A_C"/>
    <property type="match status" value="1"/>
</dbReference>
<protein>
    <submittedName>
        <fullName evidence="8">Alpha-1,3-mannosyl-glycoprotein 4-beta-N-acetylglucosaminyltransferase A-like isoform X1</fullName>
    </submittedName>
</protein>
<dbReference type="PANTHER" id="PTHR12062">
    <property type="entry name" value="N-ACETYLGLUCOSAMINYLTRANSFERASE VI"/>
    <property type="match status" value="1"/>
</dbReference>
<dbReference type="GeneID" id="114246158"/>
<dbReference type="GO" id="GO:0006487">
    <property type="term" value="P:protein N-linked glycosylation"/>
    <property type="evidence" value="ECO:0007669"/>
    <property type="project" value="TreeGrafter"/>
</dbReference>
<keyword evidence="2" id="KW-0328">Glycosyltransferase</keyword>
<keyword evidence="3" id="KW-0808">Transferase</keyword>
<feature type="domain" description="MGAT4 A/B/C C-terminal" evidence="6">
    <location>
        <begin position="476"/>
        <end position="595"/>
    </location>
</feature>
<dbReference type="GO" id="GO:0005783">
    <property type="term" value="C:endoplasmic reticulum"/>
    <property type="evidence" value="ECO:0007669"/>
    <property type="project" value="TreeGrafter"/>
</dbReference>
<organism evidence="7 8">
    <name type="scientific">Bombyx mandarina</name>
    <name type="common">Wild silk moth</name>
    <name type="synonym">Wild silkworm</name>
    <dbReference type="NCBI Taxonomy" id="7092"/>
    <lineage>
        <taxon>Eukaryota</taxon>
        <taxon>Metazoa</taxon>
        <taxon>Ecdysozoa</taxon>
        <taxon>Arthropoda</taxon>
        <taxon>Hexapoda</taxon>
        <taxon>Insecta</taxon>
        <taxon>Pterygota</taxon>
        <taxon>Neoptera</taxon>
        <taxon>Endopterygota</taxon>
        <taxon>Lepidoptera</taxon>
        <taxon>Glossata</taxon>
        <taxon>Ditrysia</taxon>
        <taxon>Bombycoidea</taxon>
        <taxon>Bombycidae</taxon>
        <taxon>Bombycinae</taxon>
        <taxon>Bombyx</taxon>
    </lineage>
</organism>
<dbReference type="GO" id="GO:0005793">
    <property type="term" value="C:endoplasmic reticulum-Golgi intermediate compartment"/>
    <property type="evidence" value="ECO:0007669"/>
    <property type="project" value="TreeGrafter"/>
</dbReference>
<dbReference type="InterPro" id="IPR056576">
    <property type="entry name" value="MGAT4_A/B/C_C"/>
</dbReference>